<gene>
    <name evidence="5" type="primary">glgD</name>
    <name evidence="5" type="ORF">H9935_04450</name>
</gene>
<keyword evidence="5" id="KW-0548">Nucleotidyltransferase</keyword>
<dbReference type="InterPro" id="IPR005835">
    <property type="entry name" value="NTP_transferase_dom"/>
</dbReference>
<keyword evidence="2" id="KW-0320">Glycogen biosynthesis</keyword>
<dbReference type="Pfam" id="PF00483">
    <property type="entry name" value="NTP_transferase"/>
    <property type="match status" value="1"/>
</dbReference>
<name>A0A9D2SKD2_9FIRM</name>
<keyword evidence="5" id="KW-0808">Transferase</keyword>
<comment type="caution">
    <text evidence="5">The sequence shown here is derived from an EMBL/GenBank/DDBJ whole genome shotgun (WGS) entry which is preliminary data.</text>
</comment>
<evidence type="ECO:0000313" key="6">
    <source>
        <dbReference type="Proteomes" id="UP000823893"/>
    </source>
</evidence>
<dbReference type="Gene3D" id="2.160.10.10">
    <property type="entry name" value="Hexapeptide repeat proteins"/>
    <property type="match status" value="1"/>
</dbReference>
<evidence type="ECO:0000259" key="3">
    <source>
        <dbReference type="Pfam" id="PF00483"/>
    </source>
</evidence>
<dbReference type="CDD" id="cd04651">
    <property type="entry name" value="LbH_G1P_AT_C"/>
    <property type="match status" value="1"/>
</dbReference>
<dbReference type="CDD" id="cd02508">
    <property type="entry name" value="ADP_Glucose_PP"/>
    <property type="match status" value="1"/>
</dbReference>
<sequence length="371" mass="41921">MSKAFGIVNFAGRNVHIEGMQTYRPVGAFSFLGRYRVIDFPISNMSDSGIDRIQVYIRRKPRSLTEHLGTGRHYNINSKRGKLHLLYSENGMDNDIYNNDIAAFIENMEFIEQAHEPYVVIAPSYMIYAMDYSQLLESHIESGADITLLYHSVDNAKESFLNCNILNLNKQKGVLSMEPNHGNAKNRNIFMETYVMKKELFIELVEKGHKLSSMYTLSDIVNDSCSELDIRGVAHRGYFASISDFKSYYDANISLIDMKNCQSLFNADWPIYTRTNDSCPTQYFESASVKNSVVSNGCLIEGTVENSVIGRGCVIKEGAVVKNSVILPDSVIGKDVYVENQVVDKHAKLIHVKEVISTPDRPGYVKRNDTL</sequence>
<dbReference type="Gene3D" id="3.90.550.10">
    <property type="entry name" value="Spore Coat Polysaccharide Biosynthesis Protein SpsA, Chain A"/>
    <property type="match status" value="1"/>
</dbReference>
<dbReference type="GO" id="GO:0005978">
    <property type="term" value="P:glycogen biosynthetic process"/>
    <property type="evidence" value="ECO:0007669"/>
    <property type="project" value="UniProtKB-KW"/>
</dbReference>
<evidence type="ECO:0000313" key="5">
    <source>
        <dbReference type="EMBL" id="HJC10050.1"/>
    </source>
</evidence>
<proteinExistence type="inferred from homology"/>
<protein>
    <submittedName>
        <fullName evidence="5">Glucose-1-phosphate adenylyltransferase subunit GlgD</fullName>
        <ecNumber evidence="5">2.7.7.27</ecNumber>
    </submittedName>
</protein>
<dbReference type="Proteomes" id="UP000823893">
    <property type="component" value="Unassembled WGS sequence"/>
</dbReference>
<reference evidence="5" key="1">
    <citation type="journal article" date="2021" name="PeerJ">
        <title>Extensive microbial diversity within the chicken gut microbiome revealed by metagenomics and culture.</title>
        <authorList>
            <person name="Gilroy R."/>
            <person name="Ravi A."/>
            <person name="Getino M."/>
            <person name="Pursley I."/>
            <person name="Horton D.L."/>
            <person name="Alikhan N.F."/>
            <person name="Baker D."/>
            <person name="Gharbi K."/>
            <person name="Hall N."/>
            <person name="Watson M."/>
            <person name="Adriaenssens E.M."/>
            <person name="Foster-Nyarko E."/>
            <person name="Jarju S."/>
            <person name="Secka A."/>
            <person name="Antonio M."/>
            <person name="Oren A."/>
            <person name="Chaudhuri R.R."/>
            <person name="La Ragione R."/>
            <person name="Hildebrand F."/>
            <person name="Pallen M.J."/>
        </authorList>
    </citation>
    <scope>NUCLEOTIDE SEQUENCE</scope>
    <source>
        <strain evidence="5">ChiSxjej6B18-287</strain>
    </source>
</reference>
<feature type="domain" description="Nucleotidyl transferase" evidence="3">
    <location>
        <begin position="28"/>
        <end position="228"/>
    </location>
</feature>
<dbReference type="GO" id="GO:0008878">
    <property type="term" value="F:glucose-1-phosphate adenylyltransferase activity"/>
    <property type="evidence" value="ECO:0007669"/>
    <property type="project" value="UniProtKB-EC"/>
</dbReference>
<dbReference type="InterPro" id="IPR011004">
    <property type="entry name" value="Trimer_LpxA-like_sf"/>
</dbReference>
<accession>A0A9D2SKD2</accession>
<dbReference type="InterPro" id="IPR011832">
    <property type="entry name" value="GlgDAde_trans"/>
</dbReference>
<dbReference type="EMBL" id="DWWV01000049">
    <property type="protein sequence ID" value="HJC10050.1"/>
    <property type="molecule type" value="Genomic_DNA"/>
</dbReference>
<evidence type="ECO:0000256" key="1">
    <source>
        <dbReference type="ARBA" id="ARBA00010443"/>
    </source>
</evidence>
<dbReference type="SUPFAM" id="SSF53448">
    <property type="entry name" value="Nucleotide-diphospho-sugar transferases"/>
    <property type="match status" value="1"/>
</dbReference>
<reference evidence="5" key="2">
    <citation type="submission" date="2021-04" db="EMBL/GenBank/DDBJ databases">
        <authorList>
            <person name="Gilroy R."/>
        </authorList>
    </citation>
    <scope>NUCLEOTIDE SEQUENCE</scope>
    <source>
        <strain evidence="5">ChiSxjej6B18-287</strain>
    </source>
</reference>
<dbReference type="PANTHER" id="PTHR43523">
    <property type="entry name" value="GLUCOSE-1-PHOSPHATE ADENYLYLTRANSFERASE-RELATED"/>
    <property type="match status" value="1"/>
</dbReference>
<organism evidence="5 6">
    <name type="scientific">Candidatus Blautia merdigallinarum</name>
    <dbReference type="NCBI Taxonomy" id="2838495"/>
    <lineage>
        <taxon>Bacteria</taxon>
        <taxon>Bacillati</taxon>
        <taxon>Bacillota</taxon>
        <taxon>Clostridia</taxon>
        <taxon>Lachnospirales</taxon>
        <taxon>Lachnospiraceae</taxon>
        <taxon>Blautia</taxon>
    </lineage>
</organism>
<dbReference type="NCBIfam" id="TIGR02092">
    <property type="entry name" value="glgD"/>
    <property type="match status" value="1"/>
</dbReference>
<evidence type="ECO:0000256" key="2">
    <source>
        <dbReference type="ARBA" id="ARBA00023056"/>
    </source>
</evidence>
<dbReference type="AlphaFoldDB" id="A0A9D2SKD2"/>
<feature type="domain" description="Glucose-1-phosphate adenylyltransferase/Bifunctional protein GlmU-like C-terminal hexapeptide" evidence="4">
    <location>
        <begin position="286"/>
        <end position="350"/>
    </location>
</feature>
<dbReference type="EC" id="2.7.7.27" evidence="5"/>
<evidence type="ECO:0000259" key="4">
    <source>
        <dbReference type="Pfam" id="PF24894"/>
    </source>
</evidence>
<dbReference type="Pfam" id="PF24894">
    <property type="entry name" value="Hexapep_GlmU"/>
    <property type="match status" value="1"/>
</dbReference>
<dbReference type="InterPro" id="IPR011831">
    <property type="entry name" value="ADP-Glc_PPase"/>
</dbReference>
<dbReference type="InterPro" id="IPR029044">
    <property type="entry name" value="Nucleotide-diphossugar_trans"/>
</dbReference>
<comment type="similarity">
    <text evidence="1">Belongs to the bacterial/plant glucose-1-phosphate adenylyltransferase family.</text>
</comment>
<dbReference type="InterPro" id="IPR056818">
    <property type="entry name" value="GlmU/GlgC-like_hexapep"/>
</dbReference>
<dbReference type="PANTHER" id="PTHR43523:SF6">
    <property type="entry name" value="GLYCOGEN BIOSYNTHESIS PROTEIN GLGD"/>
    <property type="match status" value="1"/>
</dbReference>
<dbReference type="SUPFAM" id="SSF51161">
    <property type="entry name" value="Trimeric LpxA-like enzymes"/>
    <property type="match status" value="1"/>
</dbReference>